<dbReference type="InterPro" id="IPR003439">
    <property type="entry name" value="ABC_transporter-like_ATP-bd"/>
</dbReference>
<dbReference type="SUPFAM" id="SSF52540">
    <property type="entry name" value="P-loop containing nucleoside triphosphate hydrolases"/>
    <property type="match status" value="1"/>
</dbReference>
<dbReference type="Gene3D" id="3.40.50.300">
    <property type="entry name" value="P-loop containing nucleotide triphosphate hydrolases"/>
    <property type="match status" value="1"/>
</dbReference>
<keyword evidence="6 10" id="KW-0067">ATP-binding</keyword>
<dbReference type="PANTHER" id="PTHR43166:SF9">
    <property type="entry name" value="GLUTAMATE_ASPARTATE IMPORT ATP-BINDING PROTEIN GLTL"/>
    <property type="match status" value="1"/>
</dbReference>
<evidence type="ECO:0000313" key="10">
    <source>
        <dbReference type="EMBL" id="AWM75932.1"/>
    </source>
</evidence>
<evidence type="ECO:0000259" key="9">
    <source>
        <dbReference type="PROSITE" id="PS50893"/>
    </source>
</evidence>
<evidence type="ECO:0000256" key="3">
    <source>
        <dbReference type="ARBA" id="ARBA00022448"/>
    </source>
</evidence>
<evidence type="ECO:0000256" key="6">
    <source>
        <dbReference type="ARBA" id="ARBA00022840"/>
    </source>
</evidence>
<dbReference type="InterPro" id="IPR017871">
    <property type="entry name" value="ABC_transporter-like_CS"/>
</dbReference>
<comment type="similarity">
    <text evidence="2">Belongs to the ABC transporter superfamily.</text>
</comment>
<organism evidence="10 11">
    <name type="scientific">Lactobacillus kullabergensis</name>
    <dbReference type="NCBI Taxonomy" id="1218493"/>
    <lineage>
        <taxon>Bacteria</taxon>
        <taxon>Bacillati</taxon>
        <taxon>Bacillota</taxon>
        <taxon>Bacilli</taxon>
        <taxon>Lactobacillales</taxon>
        <taxon>Lactobacillaceae</taxon>
        <taxon>Lactobacillus</taxon>
    </lineage>
</organism>
<dbReference type="Pfam" id="PF00005">
    <property type="entry name" value="ABC_tran"/>
    <property type="match status" value="1"/>
</dbReference>
<dbReference type="InterPro" id="IPR050086">
    <property type="entry name" value="MetN_ABC_transporter-like"/>
</dbReference>
<dbReference type="Proteomes" id="UP000246036">
    <property type="component" value="Chromosome"/>
</dbReference>
<name>A0ABN5LHZ2_9LACO</name>
<evidence type="ECO:0000256" key="4">
    <source>
        <dbReference type="ARBA" id="ARBA00022475"/>
    </source>
</evidence>
<keyword evidence="7" id="KW-0029">Amino-acid transport</keyword>
<dbReference type="PROSITE" id="PS50893">
    <property type="entry name" value="ABC_TRANSPORTER_2"/>
    <property type="match status" value="1"/>
</dbReference>
<dbReference type="GO" id="GO:0005524">
    <property type="term" value="F:ATP binding"/>
    <property type="evidence" value="ECO:0007669"/>
    <property type="project" value="UniProtKB-KW"/>
</dbReference>
<evidence type="ECO:0000256" key="8">
    <source>
        <dbReference type="ARBA" id="ARBA00023136"/>
    </source>
</evidence>
<keyword evidence="3" id="KW-0813">Transport</keyword>
<accession>A0ABN5LHZ2</accession>
<evidence type="ECO:0000313" key="11">
    <source>
        <dbReference type="Proteomes" id="UP000246036"/>
    </source>
</evidence>
<dbReference type="InterPro" id="IPR027417">
    <property type="entry name" value="P-loop_NTPase"/>
</dbReference>
<evidence type="ECO:0000256" key="1">
    <source>
        <dbReference type="ARBA" id="ARBA00004202"/>
    </source>
</evidence>
<dbReference type="InterPro" id="IPR030679">
    <property type="entry name" value="ABC_ATPase_HisP-typ"/>
</dbReference>
<evidence type="ECO:0000256" key="5">
    <source>
        <dbReference type="ARBA" id="ARBA00022741"/>
    </source>
</evidence>
<evidence type="ECO:0000256" key="2">
    <source>
        <dbReference type="ARBA" id="ARBA00005417"/>
    </source>
</evidence>
<comment type="subcellular location">
    <subcellularLocation>
        <location evidence="1">Cell membrane</location>
        <topology evidence="1">Peripheral membrane protein</topology>
    </subcellularLocation>
</comment>
<dbReference type="CDD" id="cd03262">
    <property type="entry name" value="ABC_HisP_GlnQ"/>
    <property type="match status" value="1"/>
</dbReference>
<keyword evidence="4" id="KW-1003">Cell membrane</keyword>
<protein>
    <submittedName>
        <fullName evidence="10">Glutamine ABC transporter ATP-binding protein</fullName>
    </submittedName>
</protein>
<feature type="domain" description="ABC transporter" evidence="9">
    <location>
        <begin position="8"/>
        <end position="243"/>
    </location>
</feature>
<keyword evidence="8" id="KW-0472">Membrane</keyword>
<keyword evidence="11" id="KW-1185">Reference proteome</keyword>
<gene>
    <name evidence="10" type="primary">glnQ</name>
    <name evidence="10" type="ORF">DKL58_08055</name>
</gene>
<dbReference type="EMBL" id="CP029477">
    <property type="protein sequence ID" value="AWM75932.1"/>
    <property type="molecule type" value="Genomic_DNA"/>
</dbReference>
<dbReference type="PANTHER" id="PTHR43166">
    <property type="entry name" value="AMINO ACID IMPORT ATP-BINDING PROTEIN"/>
    <property type="match status" value="1"/>
</dbReference>
<dbReference type="InterPro" id="IPR003593">
    <property type="entry name" value="AAA+_ATPase"/>
</dbReference>
<dbReference type="PIRSF" id="PIRSF039085">
    <property type="entry name" value="ABC_ATPase_HisP"/>
    <property type="match status" value="1"/>
</dbReference>
<evidence type="ECO:0000256" key="7">
    <source>
        <dbReference type="ARBA" id="ARBA00022970"/>
    </source>
</evidence>
<reference evidence="10 11" key="1">
    <citation type="submission" date="2018-05" db="EMBL/GenBank/DDBJ databases">
        <title>Reference genomes for bee gut microbiota database.</title>
        <authorList>
            <person name="Ellegaard K.M."/>
        </authorList>
    </citation>
    <scope>NUCLEOTIDE SEQUENCE [LARGE SCALE GENOMIC DNA]</scope>
    <source>
        <strain evidence="10 11">ESL0186</strain>
    </source>
</reference>
<sequence length="249" mass="27499">MANANPVIRVEHLQKNFGNNKVLKDINAQVNEGQVICLIGPSGAGKSTFLRCLNLLDQPSSGKVIFEDKELTALSEDQLDQLRERMGMVFQQFNLFPHMNIIENIKLAPMKVKGMSDSDAKTKGMELLDQVGLADKAEAFPTNLSGGQQQRVAIARALAMDPEVMLFDEPTSALDPEMVGEVLKVMQDLAQKGMTMVVVTHEMGFAKNVADEVWFMADGYIQEKAAPQQFFAQPQTPRAQDFLAKVLEA</sequence>
<dbReference type="SMART" id="SM00382">
    <property type="entry name" value="AAA"/>
    <property type="match status" value="1"/>
</dbReference>
<keyword evidence="5" id="KW-0547">Nucleotide-binding</keyword>
<proteinExistence type="inferred from homology"/>
<dbReference type="PROSITE" id="PS00211">
    <property type="entry name" value="ABC_TRANSPORTER_1"/>
    <property type="match status" value="1"/>
</dbReference>
<dbReference type="RefSeq" id="WP_109586745.1">
    <property type="nucleotide sequence ID" value="NZ_CP029477.1"/>
</dbReference>